<dbReference type="FunFam" id="1.10.1580.10:FF:000002">
    <property type="entry name" value="Guanine nucleotide-binding protein-like 3 (nucleolar)-like"/>
    <property type="match status" value="1"/>
</dbReference>
<keyword evidence="3" id="KW-0175">Coiled coil</keyword>
<feature type="region of interest" description="Disordered" evidence="6">
    <location>
        <begin position="117"/>
        <end position="138"/>
    </location>
</feature>
<dbReference type="Gene3D" id="3.40.50.300">
    <property type="entry name" value="P-loop containing nucleotide triphosphate hydrolases"/>
    <property type="match status" value="1"/>
</dbReference>
<reference evidence="8" key="1">
    <citation type="submission" date="2014-11" db="EMBL/GenBank/DDBJ databases">
        <authorList>
            <person name="Otto D Thomas"/>
            <person name="Naeem Raeece"/>
        </authorList>
    </citation>
    <scope>NUCLEOTIDE SEQUENCE</scope>
</reference>
<name>A0A0G4FFW4_9ALVE</name>
<evidence type="ECO:0000313" key="8">
    <source>
        <dbReference type="EMBL" id="CEM11744.1"/>
    </source>
</evidence>
<feature type="compositionally biased region" description="Basic residues" evidence="6">
    <location>
        <begin position="25"/>
        <end position="34"/>
    </location>
</feature>
<dbReference type="InterPro" id="IPR014813">
    <property type="entry name" value="Gnl3_N_dom"/>
</dbReference>
<dbReference type="EMBL" id="CDMZ01000320">
    <property type="protein sequence ID" value="CEM11744.1"/>
    <property type="molecule type" value="Genomic_DNA"/>
</dbReference>
<dbReference type="PRINTS" id="PR00326">
    <property type="entry name" value="GTP1OBG"/>
</dbReference>
<evidence type="ECO:0000256" key="3">
    <source>
        <dbReference type="ARBA" id="ARBA00023054"/>
    </source>
</evidence>
<dbReference type="CDD" id="cd04178">
    <property type="entry name" value="Nucleostemin_like"/>
    <property type="match status" value="1"/>
</dbReference>
<dbReference type="InterPro" id="IPR050755">
    <property type="entry name" value="TRAFAC_YlqF/YawG_RiboMat"/>
</dbReference>
<feature type="compositionally biased region" description="Basic and acidic residues" evidence="6">
    <location>
        <begin position="64"/>
        <end position="94"/>
    </location>
</feature>
<dbReference type="VEuPathDB" id="CryptoDB:Cvel_16641"/>
<dbReference type="InterPro" id="IPR027417">
    <property type="entry name" value="P-loop_NTPase"/>
</dbReference>
<feature type="region of interest" description="Disordered" evidence="6">
    <location>
        <begin position="598"/>
        <end position="620"/>
    </location>
</feature>
<evidence type="ECO:0000256" key="5">
    <source>
        <dbReference type="ARBA" id="ARBA00023242"/>
    </source>
</evidence>
<proteinExistence type="predicted"/>
<dbReference type="GO" id="GO:0005525">
    <property type="term" value="F:GTP binding"/>
    <property type="evidence" value="ECO:0007669"/>
    <property type="project" value="UniProtKB-KW"/>
</dbReference>
<dbReference type="SUPFAM" id="SSF52540">
    <property type="entry name" value="P-loop containing nucleoside triphosphate hydrolases"/>
    <property type="match status" value="1"/>
</dbReference>
<evidence type="ECO:0000256" key="1">
    <source>
        <dbReference type="ARBA" id="ARBA00004123"/>
    </source>
</evidence>
<keyword evidence="5" id="KW-0539">Nucleus</keyword>
<dbReference type="InterPro" id="IPR030378">
    <property type="entry name" value="G_CP_dom"/>
</dbReference>
<keyword evidence="4" id="KW-0342">GTP-binding</keyword>
<feature type="domain" description="CP-type G" evidence="7">
    <location>
        <begin position="144"/>
        <end position="329"/>
    </location>
</feature>
<dbReference type="PROSITE" id="PS51721">
    <property type="entry name" value="G_CP"/>
    <property type="match status" value="1"/>
</dbReference>
<evidence type="ECO:0000259" key="7">
    <source>
        <dbReference type="PROSITE" id="PS51721"/>
    </source>
</evidence>
<dbReference type="GO" id="GO:0005730">
    <property type="term" value="C:nucleolus"/>
    <property type="evidence" value="ECO:0007669"/>
    <property type="project" value="TreeGrafter"/>
</dbReference>
<organism evidence="8">
    <name type="scientific">Chromera velia CCMP2878</name>
    <dbReference type="NCBI Taxonomy" id="1169474"/>
    <lineage>
        <taxon>Eukaryota</taxon>
        <taxon>Sar</taxon>
        <taxon>Alveolata</taxon>
        <taxon>Colpodellida</taxon>
        <taxon>Chromeraceae</taxon>
        <taxon>Chromera</taxon>
    </lineage>
</organism>
<dbReference type="InterPro" id="IPR006073">
    <property type="entry name" value="GTP-bd"/>
</dbReference>
<dbReference type="PANTHER" id="PTHR11089">
    <property type="entry name" value="GTP-BINDING PROTEIN-RELATED"/>
    <property type="match status" value="1"/>
</dbReference>
<keyword evidence="2" id="KW-0547">Nucleotide-binding</keyword>
<evidence type="ECO:0000256" key="4">
    <source>
        <dbReference type="ARBA" id="ARBA00023134"/>
    </source>
</evidence>
<protein>
    <recommendedName>
        <fullName evidence="7">CP-type G domain-containing protein</fullName>
    </recommendedName>
</protein>
<comment type="subcellular location">
    <subcellularLocation>
        <location evidence="1">Nucleus</location>
    </subcellularLocation>
</comment>
<dbReference type="Gene3D" id="1.10.1580.10">
    <property type="match status" value="1"/>
</dbReference>
<dbReference type="AlphaFoldDB" id="A0A0G4FFW4"/>
<dbReference type="PANTHER" id="PTHR11089:SF30">
    <property type="entry name" value="GUANINE NUCLEOTIDE-BINDING PROTEIN-LIKE 3 HOMOLOG"/>
    <property type="match status" value="1"/>
</dbReference>
<dbReference type="Pfam" id="PF08701">
    <property type="entry name" value="GN3L_Grn1"/>
    <property type="match status" value="1"/>
</dbReference>
<sequence length="634" mass="68308">MVKLQKTSKRKLKKTERTIAKKVKEHNKKVKRAINKGGGPAKSKKEKPVEIPNNWPFKAQLLKQMKERKIQQEEERKQKREEEKQRRAAEREAAKKGLTYEGIAAAASVQQSSFEAAGAGGAAQGQGQAEMEDDRERGGRRAFMKELNRVVTMSDVLLEVLDARDPDPCRNLELERTALAAGKRVVLVLNKIDLVPKDALLAWMKHLKDFLPVVAFKAATGGKDVRQAKVAATDAKPGQLHSSGTAVGADSLLQLLKNFARQGSSSSSKAAISVGVVGMPNVGKSSVINSMKRAAATKVGGEAGVTRSLQEVQLDSKVKLIDSPGVVFGPSDSDPASVLRNAVKIQSVRDPAAVVEALLARCPPGSLMRHFQIPSFSGVDDFLAAVARQRGRLSSGGRPDYKAAAQLVLQDWVSGKIRYYALPPQKRQDEHAEAAIVSFMGPSMDVNALELIGKQMQDLQMADADGVTLGEAARPTDVAMQPAAAASGFGFGGDEMMMEDAEGPEAASSSGGVMMIDEGGAASAKKKGLGINRSGDDFKVRRRRAVVKGGGEGLSAESLKAAQSELPVPAGNARKKQKEDAKRQMKLKKKGLVMDIDDVTEEWPEETQVGGQSSNAMMMRDDDEEEYNFNEHFG</sequence>
<evidence type="ECO:0000256" key="6">
    <source>
        <dbReference type="SAM" id="MobiDB-lite"/>
    </source>
</evidence>
<feature type="region of interest" description="Disordered" evidence="6">
    <location>
        <begin position="25"/>
        <end position="94"/>
    </location>
</feature>
<dbReference type="Pfam" id="PF01926">
    <property type="entry name" value="MMR_HSR1"/>
    <property type="match status" value="1"/>
</dbReference>
<dbReference type="InterPro" id="IPR023179">
    <property type="entry name" value="GTP-bd_ortho_bundle_sf"/>
</dbReference>
<accession>A0A0G4FFW4</accession>
<evidence type="ECO:0000256" key="2">
    <source>
        <dbReference type="ARBA" id="ARBA00022741"/>
    </source>
</evidence>
<gene>
    <name evidence="8" type="ORF">Cvel_16641</name>
</gene>